<evidence type="ECO:0000313" key="2">
    <source>
        <dbReference type="Proteomes" id="UP000224386"/>
    </source>
</evidence>
<reference evidence="1 2" key="1">
    <citation type="submission" date="2017-09" db="EMBL/GenBank/DDBJ databases">
        <title>Large-scale bioinformatics analysis of Bacillus genomes uncovers conserved roles of natural products in bacterial physiology.</title>
        <authorList>
            <consortium name="Agbiome Team Llc"/>
            <person name="Bleich R.M."/>
            <person name="Grubbs K.J."/>
            <person name="Santa Maria K.C."/>
            <person name="Allen S.E."/>
            <person name="Farag S."/>
            <person name="Shank E.A."/>
            <person name="Bowers A."/>
        </authorList>
    </citation>
    <scope>NUCLEOTIDE SEQUENCE [LARGE SCALE GENOMIC DNA]</scope>
    <source>
        <strain evidence="1 2">AFS070861</strain>
    </source>
</reference>
<sequence>MRQYTNRNEEMKMENEMRIFTNDNNKYRDCRARRRWQDEFDRAYSL</sequence>
<protein>
    <submittedName>
        <fullName evidence="1">Tetracycline resistance protein tetM</fullName>
    </submittedName>
</protein>
<dbReference type="Proteomes" id="UP000224386">
    <property type="component" value="Unassembled WGS sequence"/>
</dbReference>
<evidence type="ECO:0000313" key="1">
    <source>
        <dbReference type="EMBL" id="PFQ53980.1"/>
    </source>
</evidence>
<name>A0A2B2MH97_BACCE</name>
<proteinExistence type="predicted"/>
<gene>
    <name evidence="1" type="ORF">COK05_00050</name>
</gene>
<organism evidence="1 2">
    <name type="scientific">Bacillus cereus</name>
    <dbReference type="NCBI Taxonomy" id="1396"/>
    <lineage>
        <taxon>Bacteria</taxon>
        <taxon>Bacillati</taxon>
        <taxon>Bacillota</taxon>
        <taxon>Bacilli</taxon>
        <taxon>Bacillales</taxon>
        <taxon>Bacillaceae</taxon>
        <taxon>Bacillus</taxon>
        <taxon>Bacillus cereus group</taxon>
    </lineage>
</organism>
<dbReference type="EMBL" id="NVAP01000001">
    <property type="protein sequence ID" value="PFQ53980.1"/>
    <property type="molecule type" value="Genomic_DNA"/>
</dbReference>
<dbReference type="AlphaFoldDB" id="A0A2B2MH97"/>
<comment type="caution">
    <text evidence="1">The sequence shown here is derived from an EMBL/GenBank/DDBJ whole genome shotgun (WGS) entry which is preliminary data.</text>
</comment>
<accession>A0A2B2MH97</accession>